<proteinExistence type="predicted"/>
<keyword evidence="1" id="KW-0472">Membrane</keyword>
<evidence type="ECO:0000313" key="2">
    <source>
        <dbReference type="EMBL" id="JAH88277.1"/>
    </source>
</evidence>
<organism evidence="2">
    <name type="scientific">Anguilla anguilla</name>
    <name type="common">European freshwater eel</name>
    <name type="synonym">Muraena anguilla</name>
    <dbReference type="NCBI Taxonomy" id="7936"/>
    <lineage>
        <taxon>Eukaryota</taxon>
        <taxon>Metazoa</taxon>
        <taxon>Chordata</taxon>
        <taxon>Craniata</taxon>
        <taxon>Vertebrata</taxon>
        <taxon>Euteleostomi</taxon>
        <taxon>Actinopterygii</taxon>
        <taxon>Neopterygii</taxon>
        <taxon>Teleostei</taxon>
        <taxon>Anguilliformes</taxon>
        <taxon>Anguillidae</taxon>
        <taxon>Anguilla</taxon>
    </lineage>
</organism>
<accession>A0A0E9WD67</accession>
<feature type="transmembrane region" description="Helical" evidence="1">
    <location>
        <begin position="32"/>
        <end position="50"/>
    </location>
</feature>
<evidence type="ECO:0000256" key="1">
    <source>
        <dbReference type="SAM" id="Phobius"/>
    </source>
</evidence>
<dbReference type="EMBL" id="GBXM01020300">
    <property type="protein sequence ID" value="JAH88277.1"/>
    <property type="molecule type" value="Transcribed_RNA"/>
</dbReference>
<protein>
    <submittedName>
        <fullName evidence="2">Uncharacterized protein</fullName>
    </submittedName>
</protein>
<dbReference type="AlphaFoldDB" id="A0A0E9WD67"/>
<reference evidence="2" key="2">
    <citation type="journal article" date="2015" name="Fish Shellfish Immunol.">
        <title>Early steps in the European eel (Anguilla anguilla)-Vibrio vulnificus interaction in the gills: Role of the RtxA13 toxin.</title>
        <authorList>
            <person name="Callol A."/>
            <person name="Pajuelo D."/>
            <person name="Ebbesson L."/>
            <person name="Teles M."/>
            <person name="MacKenzie S."/>
            <person name="Amaro C."/>
        </authorList>
    </citation>
    <scope>NUCLEOTIDE SEQUENCE</scope>
</reference>
<sequence length="68" mass="7821">MHSVLLHYSIRHISIDCPCCTALHSQKGCVNIQHTFCVTAFVLLSALLCYRYTINLLQRETISRQRPC</sequence>
<reference evidence="2" key="1">
    <citation type="submission" date="2014-11" db="EMBL/GenBank/DDBJ databases">
        <authorList>
            <person name="Amaro Gonzalez C."/>
        </authorList>
    </citation>
    <scope>NUCLEOTIDE SEQUENCE</scope>
</reference>
<keyword evidence="1" id="KW-0812">Transmembrane</keyword>
<keyword evidence="1" id="KW-1133">Transmembrane helix</keyword>
<name>A0A0E9WD67_ANGAN</name>